<keyword evidence="2" id="KW-1185">Reference proteome</keyword>
<organism evidence="1 2">
    <name type="scientific">Laccaria amethystina LaAM-08-1</name>
    <dbReference type="NCBI Taxonomy" id="1095629"/>
    <lineage>
        <taxon>Eukaryota</taxon>
        <taxon>Fungi</taxon>
        <taxon>Dikarya</taxon>
        <taxon>Basidiomycota</taxon>
        <taxon>Agaricomycotina</taxon>
        <taxon>Agaricomycetes</taxon>
        <taxon>Agaricomycetidae</taxon>
        <taxon>Agaricales</taxon>
        <taxon>Agaricineae</taxon>
        <taxon>Hydnangiaceae</taxon>
        <taxon>Laccaria</taxon>
    </lineage>
</organism>
<reference evidence="2" key="2">
    <citation type="submission" date="2015-01" db="EMBL/GenBank/DDBJ databases">
        <title>Evolutionary Origins and Diversification of the Mycorrhizal Mutualists.</title>
        <authorList>
            <consortium name="DOE Joint Genome Institute"/>
            <consortium name="Mycorrhizal Genomics Consortium"/>
            <person name="Kohler A."/>
            <person name="Kuo A."/>
            <person name="Nagy L.G."/>
            <person name="Floudas D."/>
            <person name="Copeland A."/>
            <person name="Barry K.W."/>
            <person name="Cichocki N."/>
            <person name="Veneault-Fourrey C."/>
            <person name="LaButti K."/>
            <person name="Lindquist E.A."/>
            <person name="Lipzen A."/>
            <person name="Lundell T."/>
            <person name="Morin E."/>
            <person name="Murat C."/>
            <person name="Riley R."/>
            <person name="Ohm R."/>
            <person name="Sun H."/>
            <person name="Tunlid A."/>
            <person name="Henrissat B."/>
            <person name="Grigoriev I.V."/>
            <person name="Hibbett D.S."/>
            <person name="Martin F."/>
        </authorList>
    </citation>
    <scope>NUCLEOTIDE SEQUENCE [LARGE SCALE GENOMIC DNA]</scope>
    <source>
        <strain evidence="2">LaAM-08-1</strain>
    </source>
</reference>
<dbReference type="HOGENOM" id="CLU_2671434_0_0_1"/>
<dbReference type="AlphaFoldDB" id="A0A0C9XEM6"/>
<accession>A0A0C9XEM6</accession>
<reference evidence="1 2" key="1">
    <citation type="submission" date="2014-04" db="EMBL/GenBank/DDBJ databases">
        <authorList>
            <consortium name="DOE Joint Genome Institute"/>
            <person name="Kuo A."/>
            <person name="Kohler A."/>
            <person name="Nagy L.G."/>
            <person name="Floudas D."/>
            <person name="Copeland A."/>
            <person name="Barry K.W."/>
            <person name="Cichocki N."/>
            <person name="Veneault-Fourrey C."/>
            <person name="LaButti K."/>
            <person name="Lindquist E.A."/>
            <person name="Lipzen A."/>
            <person name="Lundell T."/>
            <person name="Morin E."/>
            <person name="Murat C."/>
            <person name="Sun H."/>
            <person name="Tunlid A."/>
            <person name="Henrissat B."/>
            <person name="Grigoriev I.V."/>
            <person name="Hibbett D.S."/>
            <person name="Martin F."/>
            <person name="Nordberg H.P."/>
            <person name="Cantor M.N."/>
            <person name="Hua S.X."/>
        </authorList>
    </citation>
    <scope>NUCLEOTIDE SEQUENCE [LARGE SCALE GENOMIC DNA]</scope>
    <source>
        <strain evidence="1 2">LaAM-08-1</strain>
    </source>
</reference>
<dbReference type="Proteomes" id="UP000054477">
    <property type="component" value="Unassembled WGS sequence"/>
</dbReference>
<evidence type="ECO:0000313" key="2">
    <source>
        <dbReference type="Proteomes" id="UP000054477"/>
    </source>
</evidence>
<dbReference type="EMBL" id="KN838731">
    <property type="protein sequence ID" value="KIJ96146.1"/>
    <property type="molecule type" value="Genomic_DNA"/>
</dbReference>
<gene>
    <name evidence="1" type="ORF">K443DRAFT_294510</name>
</gene>
<protein>
    <submittedName>
        <fullName evidence="1">Uncharacterized protein</fullName>
    </submittedName>
</protein>
<evidence type="ECO:0000313" key="1">
    <source>
        <dbReference type="EMBL" id="KIJ96146.1"/>
    </source>
</evidence>
<sequence>MNKCSYPTPLGAEISPSVYASKLADKCSSPKICTDGLPSLKLKTRQLACRMHASISKVERTDSKINPQCSPASPI</sequence>
<name>A0A0C9XEM6_9AGAR</name>
<proteinExistence type="predicted"/>